<dbReference type="SUPFAM" id="SSF48008">
    <property type="entry name" value="GntR ligand-binding domain-like"/>
    <property type="match status" value="1"/>
</dbReference>
<dbReference type="AlphaFoldDB" id="A0AAJ6B0S4"/>
<gene>
    <name evidence="6" type="ORF">P0Y65_07130</name>
</gene>
<keyword evidence="1" id="KW-0678">Repressor</keyword>
<name>A0AAJ6B0S4_9HYPH</name>
<dbReference type="Pfam" id="PF07729">
    <property type="entry name" value="FCD"/>
    <property type="match status" value="1"/>
</dbReference>
<evidence type="ECO:0000256" key="2">
    <source>
        <dbReference type="ARBA" id="ARBA00023015"/>
    </source>
</evidence>
<evidence type="ECO:0000313" key="7">
    <source>
        <dbReference type="Proteomes" id="UP001217476"/>
    </source>
</evidence>
<proteinExistence type="predicted"/>
<evidence type="ECO:0000256" key="4">
    <source>
        <dbReference type="ARBA" id="ARBA00023163"/>
    </source>
</evidence>
<evidence type="ECO:0000256" key="3">
    <source>
        <dbReference type="ARBA" id="ARBA00023125"/>
    </source>
</evidence>
<sequence length="155" mass="17268">MILNTTDWPTSGRYCFEFRIGIEGEAAAAAARSRNADDLIRLADVVRKLETIDVTCDPGLTEDFDFHLCVARASHNDYYVSAISAVRENIFGGMLLARTTSGLRTAEKMAAINEQHRAVYEAIIDGDAERARDCMRFHLLACRKSTSHWDATTAH</sequence>
<protein>
    <submittedName>
        <fullName evidence="6">FCD domain-containing protein</fullName>
    </submittedName>
</protein>
<reference evidence="6" key="1">
    <citation type="submission" date="2023-03" db="EMBL/GenBank/DDBJ databases">
        <title>Andean soil-derived lignocellulolytic bacterial consortium as a source of novel taxa and putative plastic-active enzymes.</title>
        <authorList>
            <person name="Diaz-Garcia L."/>
            <person name="Chuvochina M."/>
            <person name="Feuerriegel G."/>
            <person name="Bunk B."/>
            <person name="Sproer C."/>
            <person name="Streit W.R."/>
            <person name="Rodriguez L.M."/>
            <person name="Overmann J."/>
            <person name="Jimenez D.J."/>
        </authorList>
    </citation>
    <scope>NUCLEOTIDE SEQUENCE</scope>
    <source>
        <strain evidence="6">MAG 4196</strain>
    </source>
</reference>
<dbReference type="PANTHER" id="PTHR43537">
    <property type="entry name" value="TRANSCRIPTIONAL REGULATOR, GNTR FAMILY"/>
    <property type="match status" value="1"/>
</dbReference>
<evidence type="ECO:0000256" key="1">
    <source>
        <dbReference type="ARBA" id="ARBA00022491"/>
    </source>
</evidence>
<keyword evidence="2" id="KW-0805">Transcription regulation</keyword>
<dbReference type="Proteomes" id="UP001217476">
    <property type="component" value="Chromosome"/>
</dbReference>
<evidence type="ECO:0000313" key="6">
    <source>
        <dbReference type="EMBL" id="WEK06020.1"/>
    </source>
</evidence>
<keyword evidence="3" id="KW-0238">DNA-binding</keyword>
<organism evidence="6 7">
    <name type="scientific">Candidatus Devosia phytovorans</name>
    <dbReference type="NCBI Taxonomy" id="3121372"/>
    <lineage>
        <taxon>Bacteria</taxon>
        <taxon>Pseudomonadati</taxon>
        <taxon>Pseudomonadota</taxon>
        <taxon>Alphaproteobacteria</taxon>
        <taxon>Hyphomicrobiales</taxon>
        <taxon>Devosiaceae</taxon>
        <taxon>Devosia</taxon>
    </lineage>
</organism>
<dbReference type="Gene3D" id="1.20.120.530">
    <property type="entry name" value="GntR ligand-binding domain-like"/>
    <property type="match status" value="1"/>
</dbReference>
<evidence type="ECO:0000259" key="5">
    <source>
        <dbReference type="SMART" id="SM00895"/>
    </source>
</evidence>
<accession>A0AAJ6B0S4</accession>
<dbReference type="InterPro" id="IPR008920">
    <property type="entry name" value="TF_FadR/GntR_C"/>
</dbReference>
<dbReference type="EMBL" id="CP119312">
    <property type="protein sequence ID" value="WEK06020.1"/>
    <property type="molecule type" value="Genomic_DNA"/>
</dbReference>
<dbReference type="SMART" id="SM00895">
    <property type="entry name" value="FCD"/>
    <property type="match status" value="1"/>
</dbReference>
<dbReference type="GO" id="GO:0003677">
    <property type="term" value="F:DNA binding"/>
    <property type="evidence" value="ECO:0007669"/>
    <property type="project" value="UniProtKB-KW"/>
</dbReference>
<keyword evidence="4" id="KW-0804">Transcription</keyword>
<feature type="domain" description="GntR C-terminal" evidence="5">
    <location>
        <begin position="14"/>
        <end position="141"/>
    </location>
</feature>
<dbReference type="PANTHER" id="PTHR43537:SF34">
    <property type="entry name" value="PYRUVATE DEHYDROGENASE COMPLEX REPRESSOR"/>
    <property type="match status" value="1"/>
</dbReference>
<dbReference type="InterPro" id="IPR011711">
    <property type="entry name" value="GntR_C"/>
</dbReference>